<dbReference type="PANTHER" id="PTHR35895:SF1">
    <property type="entry name" value="LIPID-BINDING SERUM GLYCOPROTEIN C-TERMINAL DOMAIN-CONTAINING PROTEIN"/>
    <property type="match status" value="1"/>
</dbReference>
<feature type="region of interest" description="Disordered" evidence="1">
    <location>
        <begin position="59"/>
        <end position="85"/>
    </location>
</feature>
<sequence>MRFDLVGAPPALFFPSSQRLSVEVLRAPPIHLPAAANAIDDTKHADRLRRALESLSPKRIGKMSDKQETDGVDVSQTESRTYPATAPQTKKHSIARHFKRWWWAYLIGLICIVVLVVCLVIFVGVPKIAQSKVNDAKLEVQGVNVLNTKPDSIKLEINSTITTDGSISAKIDPFDGVMYLEDLPGHTPFLNISFPATNGDKHQQVNISQEVQIGNPDAFNTFNIWFAANKTLNVTIEGRTKVKPSGLSTKFGVTFKKTITMNGLNLFDGLSVDNAKINMAAKKGQPNFTGLSDIPNASYFTLDIGNATFTNFIDGTDIGNFTIPNLLLVPGSNKVPISAILDQVKVLDAVRSPKYCKTGIVDIKLRGSAVRNDGQTLQYFLDALSANNQTLTLDIGSIIKNSLGTSVGCSSSS</sequence>
<gene>
    <name evidence="3" type="ORF">CCMA1212_009717</name>
</gene>
<keyword evidence="4" id="KW-1185">Reference proteome</keyword>
<accession>A0ABY2GSZ1</accession>
<evidence type="ECO:0000256" key="2">
    <source>
        <dbReference type="SAM" id="Phobius"/>
    </source>
</evidence>
<dbReference type="RefSeq" id="XP_073554790.1">
    <property type="nucleotide sequence ID" value="XM_073706789.1"/>
</dbReference>
<reference evidence="3 4" key="1">
    <citation type="submission" date="2018-01" db="EMBL/GenBank/DDBJ databases">
        <title>Genome characterization of the sugarcane-associated fungus Trichoderma ghanense CCMA-1212 and their application in lignocelulose bioconversion.</title>
        <authorList>
            <person name="Steindorff A.S."/>
            <person name="Mendes T.D."/>
            <person name="Vilela E.S.D."/>
            <person name="Rodrigues D.S."/>
            <person name="Formighieri E.F."/>
            <person name="Melo I.S."/>
            <person name="Favaro L.C.L."/>
        </authorList>
    </citation>
    <scope>NUCLEOTIDE SEQUENCE [LARGE SCALE GENOMIC DNA]</scope>
    <source>
        <strain evidence="3 4">CCMA-1212</strain>
    </source>
</reference>
<feature type="transmembrane region" description="Helical" evidence="2">
    <location>
        <begin position="101"/>
        <end position="125"/>
    </location>
</feature>
<dbReference type="EMBL" id="PPTA01000019">
    <property type="protein sequence ID" value="TFA98588.1"/>
    <property type="molecule type" value="Genomic_DNA"/>
</dbReference>
<dbReference type="InterPro" id="IPR022185">
    <property type="entry name" value="DUF3712"/>
</dbReference>
<keyword evidence="2" id="KW-0812">Transmembrane</keyword>
<evidence type="ECO:0000313" key="3">
    <source>
        <dbReference type="EMBL" id="TFA98588.1"/>
    </source>
</evidence>
<evidence type="ECO:0000256" key="1">
    <source>
        <dbReference type="SAM" id="MobiDB-lite"/>
    </source>
</evidence>
<name>A0ABY2GSZ1_9HYPO</name>
<dbReference type="Pfam" id="PF12505">
    <property type="entry name" value="DUF3712"/>
    <property type="match status" value="1"/>
</dbReference>
<dbReference type="InterPro" id="IPR046368">
    <property type="entry name" value="Tag1"/>
</dbReference>
<keyword evidence="2" id="KW-0472">Membrane</keyword>
<organism evidence="3 4">
    <name type="scientific">Trichoderma ghanense</name>
    <dbReference type="NCBI Taxonomy" id="65468"/>
    <lineage>
        <taxon>Eukaryota</taxon>
        <taxon>Fungi</taxon>
        <taxon>Dikarya</taxon>
        <taxon>Ascomycota</taxon>
        <taxon>Pezizomycotina</taxon>
        <taxon>Sordariomycetes</taxon>
        <taxon>Hypocreomycetidae</taxon>
        <taxon>Hypocreales</taxon>
        <taxon>Hypocreaceae</taxon>
        <taxon>Trichoderma</taxon>
    </lineage>
</organism>
<comment type="caution">
    <text evidence="3">The sequence shown here is derived from an EMBL/GenBank/DDBJ whole genome shotgun (WGS) entry which is preliminary data.</text>
</comment>
<protein>
    <submittedName>
        <fullName evidence="3">Uncharacterized protein</fullName>
    </submittedName>
</protein>
<dbReference type="GeneID" id="300581239"/>
<dbReference type="PANTHER" id="PTHR35895">
    <property type="entry name" value="CHROMOSOME 16, WHOLE GENOME SHOTGUN SEQUENCE"/>
    <property type="match status" value="1"/>
</dbReference>
<dbReference type="Proteomes" id="UP001642720">
    <property type="component" value="Unassembled WGS sequence"/>
</dbReference>
<keyword evidence="2" id="KW-1133">Transmembrane helix</keyword>
<feature type="compositionally biased region" description="Polar residues" evidence="1">
    <location>
        <begin position="74"/>
        <end position="85"/>
    </location>
</feature>
<evidence type="ECO:0000313" key="4">
    <source>
        <dbReference type="Proteomes" id="UP001642720"/>
    </source>
</evidence>
<proteinExistence type="predicted"/>